<keyword evidence="9 10" id="KW-0479">Metal-binding</keyword>
<evidence type="ECO:0000313" key="11">
    <source>
        <dbReference type="EMBL" id="KAH7984482.1"/>
    </source>
</evidence>
<evidence type="ECO:0000256" key="1">
    <source>
        <dbReference type="ARBA" id="ARBA00001971"/>
    </source>
</evidence>
<feature type="binding site" description="axial binding residue" evidence="9">
    <location>
        <position position="77"/>
    </location>
    <ligand>
        <name>heme</name>
        <dbReference type="ChEBI" id="CHEBI:30413"/>
    </ligand>
    <ligandPart>
        <name>Fe</name>
        <dbReference type="ChEBI" id="CHEBI:18248"/>
    </ligandPart>
</feature>
<comment type="subcellular location">
    <subcellularLocation>
        <location evidence="2">Endoplasmic reticulum membrane</location>
    </subcellularLocation>
</comment>
<dbReference type="Gene3D" id="1.10.630.10">
    <property type="entry name" value="Cytochrome P450"/>
    <property type="match status" value="1"/>
</dbReference>
<protein>
    <recommendedName>
        <fullName evidence="13">Cytochrome P450</fullName>
    </recommendedName>
</protein>
<reference evidence="11" key="1">
    <citation type="journal article" date="2020" name="Cell">
        <title>Large-Scale Comparative Analyses of Tick Genomes Elucidate Their Genetic Diversity and Vector Capacities.</title>
        <authorList>
            <consortium name="Tick Genome and Microbiome Consortium (TIGMIC)"/>
            <person name="Jia N."/>
            <person name="Wang J."/>
            <person name="Shi W."/>
            <person name="Du L."/>
            <person name="Sun Y."/>
            <person name="Zhan W."/>
            <person name="Jiang J.F."/>
            <person name="Wang Q."/>
            <person name="Zhang B."/>
            <person name="Ji P."/>
            <person name="Bell-Sakyi L."/>
            <person name="Cui X.M."/>
            <person name="Yuan T.T."/>
            <person name="Jiang B.G."/>
            <person name="Yang W.F."/>
            <person name="Lam T.T."/>
            <person name="Chang Q.C."/>
            <person name="Ding S.J."/>
            <person name="Wang X.J."/>
            <person name="Zhu J.G."/>
            <person name="Ruan X.D."/>
            <person name="Zhao L."/>
            <person name="Wei J.T."/>
            <person name="Ye R.Z."/>
            <person name="Que T.C."/>
            <person name="Du C.H."/>
            <person name="Zhou Y.H."/>
            <person name="Cheng J.X."/>
            <person name="Dai P.F."/>
            <person name="Guo W.B."/>
            <person name="Han X.H."/>
            <person name="Huang E.J."/>
            <person name="Li L.F."/>
            <person name="Wei W."/>
            <person name="Gao Y.C."/>
            <person name="Liu J.Z."/>
            <person name="Shao H.Z."/>
            <person name="Wang X."/>
            <person name="Wang C.C."/>
            <person name="Yang T.C."/>
            <person name="Huo Q.B."/>
            <person name="Li W."/>
            <person name="Chen H.Y."/>
            <person name="Chen S.E."/>
            <person name="Zhou L.G."/>
            <person name="Ni X.B."/>
            <person name="Tian J.H."/>
            <person name="Sheng Y."/>
            <person name="Liu T."/>
            <person name="Pan Y.S."/>
            <person name="Xia L.Y."/>
            <person name="Li J."/>
            <person name="Zhao F."/>
            <person name="Cao W.C."/>
        </authorList>
    </citation>
    <scope>NUCLEOTIDE SEQUENCE</scope>
    <source>
        <strain evidence="11">Rsan-2018</strain>
    </source>
</reference>
<evidence type="ECO:0000256" key="7">
    <source>
        <dbReference type="ARBA" id="ARBA00023033"/>
    </source>
</evidence>
<dbReference type="PANTHER" id="PTHR24291:SF189">
    <property type="entry name" value="CYTOCHROME P450 4C3-RELATED"/>
    <property type="match status" value="1"/>
</dbReference>
<evidence type="ECO:0000256" key="8">
    <source>
        <dbReference type="ARBA" id="ARBA00023136"/>
    </source>
</evidence>
<dbReference type="GO" id="GO:0005506">
    <property type="term" value="F:iron ion binding"/>
    <property type="evidence" value="ECO:0007669"/>
    <property type="project" value="InterPro"/>
</dbReference>
<keyword evidence="8" id="KW-0472">Membrane</keyword>
<dbReference type="Proteomes" id="UP000821837">
    <property type="component" value="Chromosome 1"/>
</dbReference>
<sequence>MRLYPPGSVIGRTVVRDIKIGKYTIPRGTVAVVALYFLQRHPRYVKDPNSFKPERFMESKSMHNFGFAPFSAGPRNCLGQKFALREEKILLTHVIRRFNVSSKVPIDKLELAMELILKPIQGLEIKLTPREHPSSK</sequence>
<comment type="caution">
    <text evidence="11">The sequence shown here is derived from an EMBL/GenBank/DDBJ whole genome shotgun (WGS) entry which is preliminary data.</text>
</comment>
<dbReference type="VEuPathDB" id="VectorBase:RSAN_058341"/>
<dbReference type="InterPro" id="IPR017972">
    <property type="entry name" value="Cyt_P450_CS"/>
</dbReference>
<evidence type="ECO:0000256" key="9">
    <source>
        <dbReference type="PIRSR" id="PIRSR602401-1"/>
    </source>
</evidence>
<dbReference type="PANTHER" id="PTHR24291">
    <property type="entry name" value="CYTOCHROME P450 FAMILY 4"/>
    <property type="match status" value="1"/>
</dbReference>
<evidence type="ECO:0000313" key="12">
    <source>
        <dbReference type="Proteomes" id="UP000821837"/>
    </source>
</evidence>
<dbReference type="PROSITE" id="PS00086">
    <property type="entry name" value="CYTOCHROME_P450"/>
    <property type="match status" value="1"/>
</dbReference>
<dbReference type="GO" id="GO:0020037">
    <property type="term" value="F:heme binding"/>
    <property type="evidence" value="ECO:0007669"/>
    <property type="project" value="InterPro"/>
</dbReference>
<dbReference type="PRINTS" id="PR00463">
    <property type="entry name" value="EP450I"/>
</dbReference>
<dbReference type="GO" id="GO:0005789">
    <property type="term" value="C:endoplasmic reticulum membrane"/>
    <property type="evidence" value="ECO:0007669"/>
    <property type="project" value="UniProtKB-SubCell"/>
</dbReference>
<dbReference type="SUPFAM" id="SSF48264">
    <property type="entry name" value="Cytochrome P450"/>
    <property type="match status" value="1"/>
</dbReference>
<dbReference type="GO" id="GO:0016705">
    <property type="term" value="F:oxidoreductase activity, acting on paired donors, with incorporation or reduction of molecular oxygen"/>
    <property type="evidence" value="ECO:0007669"/>
    <property type="project" value="InterPro"/>
</dbReference>
<keyword evidence="5" id="KW-0256">Endoplasmic reticulum</keyword>
<keyword evidence="10" id="KW-0560">Oxidoreductase</keyword>
<accession>A0A9D4TBN7</accession>
<dbReference type="EMBL" id="JABSTV010001245">
    <property type="protein sequence ID" value="KAH7984482.1"/>
    <property type="molecule type" value="Genomic_DNA"/>
</dbReference>
<evidence type="ECO:0000256" key="5">
    <source>
        <dbReference type="ARBA" id="ARBA00022824"/>
    </source>
</evidence>
<evidence type="ECO:0000256" key="2">
    <source>
        <dbReference type="ARBA" id="ARBA00004586"/>
    </source>
</evidence>
<dbReference type="InterPro" id="IPR036396">
    <property type="entry name" value="Cyt_P450_sf"/>
</dbReference>
<keyword evidence="7 10" id="KW-0503">Monooxygenase</keyword>
<dbReference type="InterPro" id="IPR002401">
    <property type="entry name" value="Cyt_P450_E_grp-I"/>
</dbReference>
<comment type="similarity">
    <text evidence="3 10">Belongs to the cytochrome P450 family.</text>
</comment>
<keyword evidence="12" id="KW-1185">Reference proteome</keyword>
<evidence type="ECO:0000256" key="4">
    <source>
        <dbReference type="ARBA" id="ARBA00022617"/>
    </source>
</evidence>
<dbReference type="Pfam" id="PF00067">
    <property type="entry name" value="p450"/>
    <property type="match status" value="1"/>
</dbReference>
<dbReference type="GO" id="GO:0004497">
    <property type="term" value="F:monooxygenase activity"/>
    <property type="evidence" value="ECO:0007669"/>
    <property type="project" value="UniProtKB-KW"/>
</dbReference>
<dbReference type="InterPro" id="IPR001128">
    <property type="entry name" value="Cyt_P450"/>
</dbReference>
<name>A0A9D4TBN7_RHISA</name>
<dbReference type="InterPro" id="IPR050196">
    <property type="entry name" value="Cytochrome_P450_Monoox"/>
</dbReference>
<evidence type="ECO:0000256" key="10">
    <source>
        <dbReference type="RuleBase" id="RU000461"/>
    </source>
</evidence>
<evidence type="ECO:0008006" key="13">
    <source>
        <dbReference type="Google" id="ProtNLM"/>
    </source>
</evidence>
<comment type="cofactor">
    <cofactor evidence="1 9">
        <name>heme</name>
        <dbReference type="ChEBI" id="CHEBI:30413"/>
    </cofactor>
</comment>
<keyword evidence="6 9" id="KW-0408">Iron</keyword>
<evidence type="ECO:0000256" key="6">
    <source>
        <dbReference type="ARBA" id="ARBA00023004"/>
    </source>
</evidence>
<keyword evidence="4 9" id="KW-0349">Heme</keyword>
<gene>
    <name evidence="11" type="ORF">HPB52_021527</name>
</gene>
<evidence type="ECO:0000256" key="3">
    <source>
        <dbReference type="ARBA" id="ARBA00010617"/>
    </source>
</evidence>
<reference evidence="11" key="2">
    <citation type="submission" date="2021-09" db="EMBL/GenBank/DDBJ databases">
        <authorList>
            <person name="Jia N."/>
            <person name="Wang J."/>
            <person name="Shi W."/>
            <person name="Du L."/>
            <person name="Sun Y."/>
            <person name="Zhan W."/>
            <person name="Jiang J."/>
            <person name="Wang Q."/>
            <person name="Zhang B."/>
            <person name="Ji P."/>
            <person name="Sakyi L.B."/>
            <person name="Cui X."/>
            <person name="Yuan T."/>
            <person name="Jiang B."/>
            <person name="Yang W."/>
            <person name="Lam T.T.-Y."/>
            <person name="Chang Q."/>
            <person name="Ding S."/>
            <person name="Wang X."/>
            <person name="Zhu J."/>
            <person name="Ruan X."/>
            <person name="Zhao L."/>
            <person name="Wei J."/>
            <person name="Que T."/>
            <person name="Du C."/>
            <person name="Cheng J."/>
            <person name="Dai P."/>
            <person name="Han X."/>
            <person name="Huang E."/>
            <person name="Gao Y."/>
            <person name="Liu J."/>
            <person name="Shao H."/>
            <person name="Ye R."/>
            <person name="Li L."/>
            <person name="Wei W."/>
            <person name="Wang X."/>
            <person name="Wang C."/>
            <person name="Huo Q."/>
            <person name="Li W."/>
            <person name="Guo W."/>
            <person name="Chen H."/>
            <person name="Chen S."/>
            <person name="Zhou L."/>
            <person name="Zhou L."/>
            <person name="Ni X."/>
            <person name="Tian J."/>
            <person name="Zhou Y."/>
            <person name="Sheng Y."/>
            <person name="Liu T."/>
            <person name="Pan Y."/>
            <person name="Xia L."/>
            <person name="Li J."/>
            <person name="Zhao F."/>
            <person name="Cao W."/>
        </authorList>
    </citation>
    <scope>NUCLEOTIDE SEQUENCE</scope>
    <source>
        <strain evidence="11">Rsan-2018</strain>
        <tissue evidence="11">Larvae</tissue>
    </source>
</reference>
<organism evidence="11 12">
    <name type="scientific">Rhipicephalus sanguineus</name>
    <name type="common">Brown dog tick</name>
    <name type="synonym">Ixodes sanguineus</name>
    <dbReference type="NCBI Taxonomy" id="34632"/>
    <lineage>
        <taxon>Eukaryota</taxon>
        <taxon>Metazoa</taxon>
        <taxon>Ecdysozoa</taxon>
        <taxon>Arthropoda</taxon>
        <taxon>Chelicerata</taxon>
        <taxon>Arachnida</taxon>
        <taxon>Acari</taxon>
        <taxon>Parasitiformes</taxon>
        <taxon>Ixodida</taxon>
        <taxon>Ixodoidea</taxon>
        <taxon>Ixodidae</taxon>
        <taxon>Rhipicephalinae</taxon>
        <taxon>Rhipicephalus</taxon>
        <taxon>Rhipicephalus</taxon>
    </lineage>
</organism>
<dbReference type="AlphaFoldDB" id="A0A9D4TBN7"/>
<proteinExistence type="inferred from homology"/>